<gene>
    <name evidence="1" type="ORF">AA0114_g12718</name>
</gene>
<protein>
    <submittedName>
        <fullName evidence="1">Uncharacterized protein</fullName>
    </submittedName>
</protein>
<dbReference type="AlphaFoldDB" id="A0A4Q4LYF6"/>
<comment type="caution">
    <text evidence="1">The sequence shown here is derived from an EMBL/GenBank/DDBJ whole genome shotgun (WGS) entry which is preliminary data.</text>
</comment>
<evidence type="ECO:0000313" key="2">
    <source>
        <dbReference type="Proteomes" id="UP000292402"/>
    </source>
</evidence>
<reference evidence="2" key="1">
    <citation type="journal article" date="2019" name="bioRxiv">
        <title>Genomics, evolutionary history and diagnostics of the Alternaria alternata species group including apple and Asian pear pathotypes.</title>
        <authorList>
            <person name="Armitage A.D."/>
            <person name="Cockerton H.M."/>
            <person name="Sreenivasaprasad S."/>
            <person name="Woodhall J.W."/>
            <person name="Lane C.R."/>
            <person name="Harrison R.J."/>
            <person name="Clarkson J.P."/>
        </authorList>
    </citation>
    <scope>NUCLEOTIDE SEQUENCE [LARGE SCALE GENOMIC DNA]</scope>
    <source>
        <strain evidence="2">FERA 1082</strain>
    </source>
</reference>
<sequence>MSNVDIVPAGMANMADTDRIAPFRFMDLPGELRNKVYALLLCFFGSSPDRAGELSDASLDNGSGSLHVVNLPHTNNPTILRADSQIHREAYDVMVKTNRFIRIRSAQALPLRKILCCLGVAVVATGHRAAQSSG</sequence>
<dbReference type="Proteomes" id="UP000292402">
    <property type="component" value="Unassembled WGS sequence"/>
</dbReference>
<accession>A0A4Q4LYF6</accession>
<dbReference type="EMBL" id="PDXA01000097">
    <property type="protein sequence ID" value="RYN25192.1"/>
    <property type="molecule type" value="Genomic_DNA"/>
</dbReference>
<evidence type="ECO:0000313" key="1">
    <source>
        <dbReference type="EMBL" id="RYN25192.1"/>
    </source>
</evidence>
<proteinExistence type="predicted"/>
<name>A0A4Q4LYF6_9PLEO</name>
<organism evidence="1 2">
    <name type="scientific">Alternaria tenuissima</name>
    <dbReference type="NCBI Taxonomy" id="119927"/>
    <lineage>
        <taxon>Eukaryota</taxon>
        <taxon>Fungi</taxon>
        <taxon>Dikarya</taxon>
        <taxon>Ascomycota</taxon>
        <taxon>Pezizomycotina</taxon>
        <taxon>Dothideomycetes</taxon>
        <taxon>Pleosporomycetidae</taxon>
        <taxon>Pleosporales</taxon>
        <taxon>Pleosporineae</taxon>
        <taxon>Pleosporaceae</taxon>
        <taxon>Alternaria</taxon>
        <taxon>Alternaria sect. Alternaria</taxon>
        <taxon>Alternaria alternata complex</taxon>
    </lineage>
</organism>